<dbReference type="Proteomes" id="UP000249016">
    <property type="component" value="Unassembled WGS sequence"/>
</dbReference>
<protein>
    <submittedName>
        <fullName evidence="1">Uncharacterized protein</fullName>
    </submittedName>
</protein>
<keyword evidence="2" id="KW-1185">Reference proteome</keyword>
<dbReference type="OrthoDB" id="9880737at2"/>
<accession>A0A327NHA1</accession>
<gene>
    <name evidence="1" type="ORF">HMF3257_07535</name>
</gene>
<dbReference type="AlphaFoldDB" id="A0A327NHA1"/>
<dbReference type="EMBL" id="QLII01000001">
    <property type="protein sequence ID" value="RAI74215.1"/>
    <property type="molecule type" value="Genomic_DNA"/>
</dbReference>
<evidence type="ECO:0000313" key="1">
    <source>
        <dbReference type="EMBL" id="RAI74215.1"/>
    </source>
</evidence>
<proteinExistence type="predicted"/>
<reference evidence="1 2" key="1">
    <citation type="submission" date="2018-06" db="EMBL/GenBank/DDBJ databases">
        <title>Spirosoma sp. HMF3257 Genome sequencing and assembly.</title>
        <authorList>
            <person name="Kang H."/>
            <person name="Cha I."/>
            <person name="Kim H."/>
            <person name="Kang J."/>
            <person name="Joh K."/>
        </authorList>
    </citation>
    <scope>NUCLEOTIDE SEQUENCE [LARGE SCALE GENOMIC DNA]</scope>
    <source>
        <strain evidence="1 2">HMF3257</strain>
    </source>
</reference>
<dbReference type="RefSeq" id="WP_111341087.1">
    <property type="nucleotide sequence ID" value="NZ_QLII01000001.1"/>
</dbReference>
<evidence type="ECO:0000313" key="2">
    <source>
        <dbReference type="Proteomes" id="UP000249016"/>
    </source>
</evidence>
<name>A0A327NHA1_9BACT</name>
<organism evidence="1 2">
    <name type="scientific">Spirosoma telluris</name>
    <dbReference type="NCBI Taxonomy" id="2183553"/>
    <lineage>
        <taxon>Bacteria</taxon>
        <taxon>Pseudomonadati</taxon>
        <taxon>Bacteroidota</taxon>
        <taxon>Cytophagia</taxon>
        <taxon>Cytophagales</taxon>
        <taxon>Cytophagaceae</taxon>
        <taxon>Spirosoma</taxon>
    </lineage>
</organism>
<sequence length="64" mass="7580">METQQPTTTNREAYERFLKGVKRMVAEKEEERKTVPERYKNDPHLQQTIAELRKLNGTKESTTN</sequence>
<comment type="caution">
    <text evidence="1">The sequence shown here is derived from an EMBL/GenBank/DDBJ whole genome shotgun (WGS) entry which is preliminary data.</text>
</comment>